<dbReference type="PRINTS" id="PR00348">
    <property type="entry name" value="UBIQUITIN"/>
</dbReference>
<evidence type="ECO:0000313" key="2">
    <source>
        <dbReference type="EMBL" id="CAG8670208.1"/>
    </source>
</evidence>
<accession>A0A9N9HEW8</accession>
<feature type="non-terminal residue" evidence="2">
    <location>
        <position position="81"/>
    </location>
</feature>
<organism evidence="2 3">
    <name type="scientific">Acaulospora morrowiae</name>
    <dbReference type="NCBI Taxonomy" id="94023"/>
    <lineage>
        <taxon>Eukaryota</taxon>
        <taxon>Fungi</taxon>
        <taxon>Fungi incertae sedis</taxon>
        <taxon>Mucoromycota</taxon>
        <taxon>Glomeromycotina</taxon>
        <taxon>Glomeromycetes</taxon>
        <taxon>Diversisporales</taxon>
        <taxon>Acaulosporaceae</taxon>
        <taxon>Acaulospora</taxon>
    </lineage>
</organism>
<dbReference type="InterPro" id="IPR029071">
    <property type="entry name" value="Ubiquitin-like_domsf"/>
</dbReference>
<reference evidence="2" key="1">
    <citation type="submission" date="2021-06" db="EMBL/GenBank/DDBJ databases">
        <authorList>
            <person name="Kallberg Y."/>
            <person name="Tangrot J."/>
            <person name="Rosling A."/>
        </authorList>
    </citation>
    <scope>NUCLEOTIDE SEQUENCE</scope>
    <source>
        <strain evidence="2">CL551</strain>
    </source>
</reference>
<dbReference type="PROSITE" id="PS50053">
    <property type="entry name" value="UBIQUITIN_2"/>
    <property type="match status" value="1"/>
</dbReference>
<dbReference type="InterPro" id="IPR050158">
    <property type="entry name" value="Ubiquitin_ubiquitin-like"/>
</dbReference>
<dbReference type="Gene3D" id="3.10.20.90">
    <property type="entry name" value="Phosphatidylinositol 3-kinase Catalytic Subunit, Chain A, domain 1"/>
    <property type="match status" value="1"/>
</dbReference>
<evidence type="ECO:0000313" key="3">
    <source>
        <dbReference type="Proteomes" id="UP000789342"/>
    </source>
</evidence>
<dbReference type="Pfam" id="PF00240">
    <property type="entry name" value="ubiquitin"/>
    <property type="match status" value="1"/>
</dbReference>
<protein>
    <submittedName>
        <fullName evidence="2">14672_t:CDS:1</fullName>
    </submittedName>
</protein>
<dbReference type="SMART" id="SM00213">
    <property type="entry name" value="UBQ"/>
    <property type="match status" value="1"/>
</dbReference>
<dbReference type="InterPro" id="IPR000626">
    <property type="entry name" value="Ubiquitin-like_dom"/>
</dbReference>
<keyword evidence="3" id="KW-1185">Reference proteome</keyword>
<proteinExistence type="predicted"/>
<gene>
    <name evidence="2" type="ORF">AMORRO_LOCUS10787</name>
</gene>
<name>A0A9N9HEW8_9GLOM</name>
<dbReference type="SUPFAM" id="SSF54236">
    <property type="entry name" value="Ubiquitin-like"/>
    <property type="match status" value="1"/>
</dbReference>
<dbReference type="InterPro" id="IPR019956">
    <property type="entry name" value="Ubiquitin_dom"/>
</dbReference>
<dbReference type="AlphaFoldDB" id="A0A9N9HEW8"/>
<evidence type="ECO:0000259" key="1">
    <source>
        <dbReference type="PROSITE" id="PS50053"/>
    </source>
</evidence>
<dbReference type="PANTHER" id="PTHR10666">
    <property type="entry name" value="UBIQUITIN"/>
    <property type="match status" value="1"/>
</dbReference>
<feature type="domain" description="Ubiquitin-like" evidence="1">
    <location>
        <begin position="3"/>
        <end position="79"/>
    </location>
</feature>
<comment type="caution">
    <text evidence="2">The sequence shown here is derived from an EMBL/GenBank/DDBJ whole genome shotgun (WGS) entry which is preliminary data.</text>
</comment>
<sequence length="81" mass="9242">MSFQIFVRGLRGETTTYNDITPQTRIKKIKKMVEEKIGIDAREQRLIFAGKQLEDHNTAGHYNITGMSTLHLVIRLPGGEK</sequence>
<dbReference type="EMBL" id="CAJVPV010012465">
    <property type="protein sequence ID" value="CAG8670208.1"/>
    <property type="molecule type" value="Genomic_DNA"/>
</dbReference>
<dbReference type="Proteomes" id="UP000789342">
    <property type="component" value="Unassembled WGS sequence"/>
</dbReference>
<dbReference type="OrthoDB" id="428577at2759"/>